<evidence type="ECO:0000259" key="8">
    <source>
        <dbReference type="Pfam" id="PF00185"/>
    </source>
</evidence>
<evidence type="ECO:0000256" key="6">
    <source>
        <dbReference type="ARBA" id="ARBA00048859"/>
    </source>
</evidence>
<dbReference type="PANTHER" id="PTHR45753:SF6">
    <property type="entry name" value="ASPARTATE CARBAMOYLTRANSFERASE"/>
    <property type="match status" value="1"/>
</dbReference>
<evidence type="ECO:0000313" key="11">
    <source>
        <dbReference type="Proteomes" id="UP000229641"/>
    </source>
</evidence>
<dbReference type="InterPro" id="IPR036901">
    <property type="entry name" value="Asp/Orn_carbamoylTrfase_sf"/>
</dbReference>
<comment type="similarity">
    <text evidence="2 7">Belongs to the aspartate/ornithine carbamoyltransferase superfamily. ATCase family.</text>
</comment>
<comment type="catalytic activity">
    <reaction evidence="6 7">
        <text>carbamoyl phosphate + L-aspartate = N-carbamoyl-L-aspartate + phosphate + H(+)</text>
        <dbReference type="Rhea" id="RHEA:20013"/>
        <dbReference type="ChEBI" id="CHEBI:15378"/>
        <dbReference type="ChEBI" id="CHEBI:29991"/>
        <dbReference type="ChEBI" id="CHEBI:32814"/>
        <dbReference type="ChEBI" id="CHEBI:43474"/>
        <dbReference type="ChEBI" id="CHEBI:58228"/>
        <dbReference type="EC" id="2.1.3.2"/>
    </reaction>
</comment>
<dbReference type="PRINTS" id="PR00100">
    <property type="entry name" value="AOTCASE"/>
</dbReference>
<dbReference type="HAMAP" id="MF_00001">
    <property type="entry name" value="Asp_carb_tr"/>
    <property type="match status" value="1"/>
</dbReference>
<accession>A0A2H0LVU3</accession>
<dbReference type="InterPro" id="IPR002082">
    <property type="entry name" value="Asp_carbamoyltransf"/>
</dbReference>
<evidence type="ECO:0000256" key="2">
    <source>
        <dbReference type="ARBA" id="ARBA00008896"/>
    </source>
</evidence>
<keyword evidence="4 7" id="KW-0665">Pyrimidine biosynthesis</keyword>
<dbReference type="EMBL" id="PCWA01000097">
    <property type="protein sequence ID" value="PIQ88518.1"/>
    <property type="molecule type" value="Genomic_DNA"/>
</dbReference>
<evidence type="ECO:0000256" key="7">
    <source>
        <dbReference type="HAMAP-Rule" id="MF_00001"/>
    </source>
</evidence>
<evidence type="ECO:0000313" key="10">
    <source>
        <dbReference type="EMBL" id="PIQ88518.1"/>
    </source>
</evidence>
<keyword evidence="3 7" id="KW-0808">Transferase</keyword>
<evidence type="ECO:0000259" key="9">
    <source>
        <dbReference type="Pfam" id="PF02729"/>
    </source>
</evidence>
<dbReference type="Pfam" id="PF02729">
    <property type="entry name" value="OTCace_N"/>
    <property type="match status" value="1"/>
</dbReference>
<dbReference type="InterPro" id="IPR006131">
    <property type="entry name" value="Asp_carbamoyltransf_Asp/Orn-bd"/>
</dbReference>
<feature type="domain" description="Aspartate/ornithine carbamoyltransferase carbamoyl-P binding" evidence="9">
    <location>
        <begin position="6"/>
        <end position="149"/>
    </location>
</feature>
<dbReference type="GO" id="GO:0016597">
    <property type="term" value="F:amino acid binding"/>
    <property type="evidence" value="ECO:0007669"/>
    <property type="project" value="InterPro"/>
</dbReference>
<protein>
    <recommendedName>
        <fullName evidence="7">Aspartate carbamoyltransferase</fullName>
        <ecNumber evidence="7">2.1.3.2</ecNumber>
    </recommendedName>
    <alternativeName>
        <fullName evidence="7">Aspartate transcarbamylase</fullName>
        <shortName evidence="7">ATCase</shortName>
    </alternativeName>
</protein>
<feature type="binding site" evidence="7">
    <location>
        <position position="136"/>
    </location>
    <ligand>
        <name>carbamoyl phosphate</name>
        <dbReference type="ChEBI" id="CHEBI:58228"/>
    </ligand>
</feature>
<feature type="binding site" evidence="7">
    <location>
        <position position="86"/>
    </location>
    <ligand>
        <name>L-aspartate</name>
        <dbReference type="ChEBI" id="CHEBI:29991"/>
    </ligand>
</feature>
<proteinExistence type="inferred from homology"/>
<dbReference type="GO" id="GO:0004070">
    <property type="term" value="F:aspartate carbamoyltransferase activity"/>
    <property type="evidence" value="ECO:0007669"/>
    <property type="project" value="UniProtKB-UniRule"/>
</dbReference>
<dbReference type="EC" id="2.1.3.2" evidence="7"/>
<dbReference type="UniPathway" id="UPA00070">
    <property type="reaction ID" value="UER00116"/>
</dbReference>
<dbReference type="GO" id="GO:0006207">
    <property type="term" value="P:'de novo' pyrimidine nucleobase biosynthetic process"/>
    <property type="evidence" value="ECO:0007669"/>
    <property type="project" value="InterPro"/>
</dbReference>
<dbReference type="Gene3D" id="3.40.50.1370">
    <property type="entry name" value="Aspartate/ornithine carbamoyltransferase"/>
    <property type="match status" value="2"/>
</dbReference>
<name>A0A2H0LVU3_9BACT</name>
<feature type="binding site" evidence="7">
    <location>
        <position position="139"/>
    </location>
    <ligand>
        <name>carbamoyl phosphate</name>
        <dbReference type="ChEBI" id="CHEBI:58228"/>
    </ligand>
</feature>
<dbReference type="Proteomes" id="UP000229641">
    <property type="component" value="Unassembled WGS sequence"/>
</dbReference>
<dbReference type="PROSITE" id="PS00097">
    <property type="entry name" value="CARBAMOYLTRANSFERASE"/>
    <property type="match status" value="1"/>
</dbReference>
<comment type="subunit">
    <text evidence="7">Heterododecamer (2C3:3R2) of six catalytic PyrB chains organized as two trimers (C3), and six regulatory PyrI chains organized as three dimers (R2).</text>
</comment>
<feature type="binding site" evidence="7">
    <location>
        <position position="108"/>
    </location>
    <ligand>
        <name>carbamoyl phosphate</name>
        <dbReference type="ChEBI" id="CHEBI:58228"/>
    </ligand>
</feature>
<comment type="caution">
    <text evidence="10">The sequence shown here is derived from an EMBL/GenBank/DDBJ whole genome shotgun (WGS) entry which is preliminary data.</text>
</comment>
<feature type="binding site" evidence="7">
    <location>
        <position position="265"/>
    </location>
    <ligand>
        <name>carbamoyl phosphate</name>
        <dbReference type="ChEBI" id="CHEBI:58228"/>
    </ligand>
</feature>
<feature type="binding site" evidence="7">
    <location>
        <position position="58"/>
    </location>
    <ligand>
        <name>carbamoyl phosphate</name>
        <dbReference type="ChEBI" id="CHEBI:58228"/>
    </ligand>
</feature>
<feature type="binding site" evidence="7">
    <location>
        <position position="264"/>
    </location>
    <ligand>
        <name>carbamoyl phosphate</name>
        <dbReference type="ChEBI" id="CHEBI:58228"/>
    </ligand>
</feature>
<feature type="binding site" evidence="7">
    <location>
        <position position="59"/>
    </location>
    <ligand>
        <name>carbamoyl phosphate</name>
        <dbReference type="ChEBI" id="CHEBI:58228"/>
    </ligand>
</feature>
<comment type="function">
    <text evidence="5 7">Catalyzes the condensation of carbamoyl phosphate and aspartate to form carbamoyl aspartate and inorganic phosphate, the committed step in the de novo pyrimidine nucleotide biosynthesis pathway.</text>
</comment>
<dbReference type="GO" id="GO:0044205">
    <property type="term" value="P:'de novo' UMP biosynthetic process"/>
    <property type="evidence" value="ECO:0007669"/>
    <property type="project" value="UniProtKB-UniRule"/>
</dbReference>
<feature type="binding site" evidence="7">
    <location>
        <position position="223"/>
    </location>
    <ligand>
        <name>L-aspartate</name>
        <dbReference type="ChEBI" id="CHEBI:29991"/>
    </ligand>
</feature>
<organism evidence="10 11">
    <name type="scientific">Candidatus Ghiorseimicrobium undicola</name>
    <dbReference type="NCBI Taxonomy" id="1974746"/>
    <lineage>
        <taxon>Bacteria</taxon>
        <taxon>Pseudomonadati</taxon>
        <taxon>Candidatus Omnitrophota</taxon>
        <taxon>Candidatus Ghiorseimicrobium</taxon>
    </lineage>
</organism>
<dbReference type="NCBIfam" id="NF002032">
    <property type="entry name" value="PRK00856.1"/>
    <property type="match status" value="1"/>
</dbReference>
<dbReference type="SUPFAM" id="SSF53671">
    <property type="entry name" value="Aspartate/ornithine carbamoyltransferase"/>
    <property type="match status" value="1"/>
</dbReference>
<feature type="binding site" evidence="7">
    <location>
        <position position="169"/>
    </location>
    <ligand>
        <name>L-aspartate</name>
        <dbReference type="ChEBI" id="CHEBI:29991"/>
    </ligand>
</feature>
<dbReference type="PRINTS" id="PR00101">
    <property type="entry name" value="ATCASE"/>
</dbReference>
<reference evidence="10 11" key="1">
    <citation type="submission" date="2017-09" db="EMBL/GenBank/DDBJ databases">
        <title>Depth-based differentiation of microbial function through sediment-hosted aquifers and enrichment of novel symbionts in the deep terrestrial subsurface.</title>
        <authorList>
            <person name="Probst A.J."/>
            <person name="Ladd B."/>
            <person name="Jarett J.K."/>
            <person name="Geller-Mcgrath D.E."/>
            <person name="Sieber C.M."/>
            <person name="Emerson J.B."/>
            <person name="Anantharaman K."/>
            <person name="Thomas B.C."/>
            <person name="Malmstrom R."/>
            <person name="Stieglmeier M."/>
            <person name="Klingl A."/>
            <person name="Woyke T."/>
            <person name="Ryan C.M."/>
            <person name="Banfield J.F."/>
        </authorList>
    </citation>
    <scope>NUCLEOTIDE SEQUENCE [LARGE SCALE GENOMIC DNA]</scope>
    <source>
        <strain evidence="10">CG11_big_fil_rev_8_21_14_0_20_42_13</strain>
    </source>
</reference>
<evidence type="ECO:0000256" key="4">
    <source>
        <dbReference type="ARBA" id="ARBA00022975"/>
    </source>
</evidence>
<comment type="pathway">
    <text evidence="1 7">Pyrimidine metabolism; UMP biosynthesis via de novo pathway; (S)-dihydroorotate from bicarbonate: step 2/3.</text>
</comment>
<evidence type="ECO:0000256" key="3">
    <source>
        <dbReference type="ARBA" id="ARBA00022679"/>
    </source>
</evidence>
<evidence type="ECO:0000256" key="1">
    <source>
        <dbReference type="ARBA" id="ARBA00004852"/>
    </source>
</evidence>
<dbReference type="GO" id="GO:0006520">
    <property type="term" value="P:amino acid metabolic process"/>
    <property type="evidence" value="ECO:0007669"/>
    <property type="project" value="InterPro"/>
</dbReference>
<dbReference type="GO" id="GO:0005829">
    <property type="term" value="C:cytosol"/>
    <property type="evidence" value="ECO:0007669"/>
    <property type="project" value="TreeGrafter"/>
</dbReference>
<sequence>MPWVRKDLLGLEDLSKEEIELILSTAESFKEVSTREIKKVPALRGKTVVNLFYEPSTRTRVSFEVAAKRLSADVINIVPHESSVKKGETLIDTGRNIQALKADIVVLRHFASGSADILSRHLDISVVNAGDGWHEHPTQALLDIFTLKEKLGRVSGINVSIVGDIAHSRVARSNIWGLIKLGAEVTICAPKLLIPCEIEKMGVKVTQSIDEALIGADAVNVLRMQFERDSDSAFPQQLEYFKNFGITEGRLKKAKKGIIVMHPGPINRGIEIESAVADGINSVILEQVTNGIAVRMAVLFLVAQAQEKIAFSG</sequence>
<dbReference type="InterPro" id="IPR006132">
    <property type="entry name" value="Asp/Orn_carbamoyltranf_P-bd"/>
</dbReference>
<dbReference type="Pfam" id="PF00185">
    <property type="entry name" value="OTCace"/>
    <property type="match status" value="1"/>
</dbReference>
<dbReference type="NCBIfam" id="TIGR00670">
    <property type="entry name" value="asp_carb_tr"/>
    <property type="match status" value="1"/>
</dbReference>
<dbReference type="PANTHER" id="PTHR45753">
    <property type="entry name" value="ORNITHINE CARBAMOYLTRANSFERASE, MITOCHONDRIAL"/>
    <property type="match status" value="1"/>
</dbReference>
<gene>
    <name evidence="7" type="primary">pyrB</name>
    <name evidence="10" type="ORF">COV72_07770</name>
</gene>
<feature type="domain" description="Aspartate/ornithine carbamoyltransferase Asp/Orn-binding" evidence="8">
    <location>
        <begin position="156"/>
        <end position="301"/>
    </location>
</feature>
<dbReference type="InterPro" id="IPR006130">
    <property type="entry name" value="Asp/Orn_carbamoylTrfase"/>
</dbReference>
<evidence type="ECO:0000256" key="5">
    <source>
        <dbReference type="ARBA" id="ARBA00043884"/>
    </source>
</evidence>
<dbReference type="AlphaFoldDB" id="A0A2H0LVU3"/>